<feature type="modified residue" description="N6-(pyridoxal phosphate)lysine" evidence="12 13">
    <location>
        <position position="378"/>
    </location>
</feature>
<evidence type="ECO:0000256" key="8">
    <source>
        <dbReference type="ARBA" id="ARBA00023235"/>
    </source>
</evidence>
<dbReference type="GO" id="GO:0016747">
    <property type="term" value="F:acyltransferase activity, transferring groups other than amino-acyl groups"/>
    <property type="evidence" value="ECO:0007669"/>
    <property type="project" value="InterPro"/>
</dbReference>
<dbReference type="GO" id="GO:0005886">
    <property type="term" value="C:plasma membrane"/>
    <property type="evidence" value="ECO:0007669"/>
    <property type="project" value="UniProtKB-SubCell"/>
</dbReference>
<keyword evidence="6 15" id="KW-1133">Transmembrane helix</keyword>
<comment type="caution">
    <text evidence="17">The sequence shown here is derived from an EMBL/GenBank/DDBJ whole genome shotgun (WGS) entry which is preliminary data.</text>
</comment>
<dbReference type="NCBIfam" id="TIGR00492">
    <property type="entry name" value="alr"/>
    <property type="match status" value="1"/>
</dbReference>
<dbReference type="PANTHER" id="PTHR30511">
    <property type="entry name" value="ALANINE RACEMASE"/>
    <property type="match status" value="1"/>
</dbReference>
<dbReference type="Pfam" id="PF00842">
    <property type="entry name" value="Ala_racemase_C"/>
    <property type="match status" value="1"/>
</dbReference>
<organism evidence="17 18">
    <name type="scientific">Vagococcus silagei</name>
    <dbReference type="NCBI Taxonomy" id="2508885"/>
    <lineage>
        <taxon>Bacteria</taxon>
        <taxon>Bacillati</taxon>
        <taxon>Bacillota</taxon>
        <taxon>Bacilli</taxon>
        <taxon>Lactobacillales</taxon>
        <taxon>Enterococcaceae</taxon>
        <taxon>Vagococcus</taxon>
    </lineage>
</organism>
<feature type="binding site" evidence="12 14">
    <location>
        <position position="473"/>
    </location>
    <ligand>
        <name>substrate</name>
    </ligand>
</feature>
<keyword evidence="7 15" id="KW-0472">Membrane</keyword>
<evidence type="ECO:0000256" key="11">
    <source>
        <dbReference type="ARBA" id="ARBA00061081"/>
    </source>
</evidence>
<dbReference type="AlphaFoldDB" id="A0A4S3B5R1"/>
<feature type="transmembrane region" description="Helical" evidence="15">
    <location>
        <begin position="304"/>
        <end position="327"/>
    </location>
</feature>
<evidence type="ECO:0000256" key="4">
    <source>
        <dbReference type="ARBA" id="ARBA00022692"/>
    </source>
</evidence>
<dbReference type="SMART" id="SM01005">
    <property type="entry name" value="Ala_racemase_C"/>
    <property type="match status" value="1"/>
</dbReference>
<proteinExistence type="inferred from homology"/>
<comment type="catalytic activity">
    <reaction evidence="12">
        <text>L-alanine = D-alanine</text>
        <dbReference type="Rhea" id="RHEA:20249"/>
        <dbReference type="ChEBI" id="CHEBI:57416"/>
        <dbReference type="ChEBI" id="CHEBI:57972"/>
        <dbReference type="EC" id="5.1.1.1"/>
    </reaction>
</comment>
<evidence type="ECO:0000256" key="14">
    <source>
        <dbReference type="PIRSR" id="PIRSR600821-52"/>
    </source>
</evidence>
<comment type="pathway">
    <text evidence="12">Amino-acid biosynthesis; D-alanine biosynthesis; D-alanine from L-alanine: step 1/1.</text>
</comment>
<dbReference type="UniPathway" id="UPA00042">
    <property type="reaction ID" value="UER00497"/>
</dbReference>
<feature type="binding site" evidence="12 14">
    <location>
        <position position="654"/>
    </location>
    <ligand>
        <name>substrate</name>
    </ligand>
</feature>
<evidence type="ECO:0000256" key="10">
    <source>
        <dbReference type="ARBA" id="ARBA00060905"/>
    </source>
</evidence>
<dbReference type="SUPFAM" id="SSF50621">
    <property type="entry name" value="Alanine racemase C-terminal domain-like"/>
    <property type="match status" value="1"/>
</dbReference>
<evidence type="ECO:0000313" key="17">
    <source>
        <dbReference type="EMBL" id="THB61210.1"/>
    </source>
</evidence>
<dbReference type="EMBL" id="SDGV01000015">
    <property type="protein sequence ID" value="THB61210.1"/>
    <property type="molecule type" value="Genomic_DNA"/>
</dbReference>
<evidence type="ECO:0000256" key="3">
    <source>
        <dbReference type="ARBA" id="ARBA00022475"/>
    </source>
</evidence>
<dbReference type="PANTHER" id="PTHR30511:SF0">
    <property type="entry name" value="ALANINE RACEMASE, CATABOLIC-RELATED"/>
    <property type="match status" value="1"/>
</dbReference>
<feature type="transmembrane region" description="Helical" evidence="15">
    <location>
        <begin position="12"/>
        <end position="31"/>
    </location>
</feature>
<feature type="transmembrane region" description="Helical" evidence="15">
    <location>
        <begin position="122"/>
        <end position="143"/>
    </location>
</feature>
<dbReference type="InterPro" id="IPR001608">
    <property type="entry name" value="Ala_racemase_N"/>
</dbReference>
<evidence type="ECO:0000256" key="15">
    <source>
        <dbReference type="SAM" id="Phobius"/>
    </source>
</evidence>
<dbReference type="EC" id="5.1.1.1" evidence="12"/>
<dbReference type="Proteomes" id="UP000310506">
    <property type="component" value="Unassembled WGS sequence"/>
</dbReference>
<dbReference type="InterPro" id="IPR029066">
    <property type="entry name" value="PLP-binding_barrel"/>
</dbReference>
<feature type="active site" description="Proton acceptor; specific for L-alanine" evidence="12">
    <location>
        <position position="606"/>
    </location>
</feature>
<comment type="similarity">
    <text evidence="12">Belongs to the alanine racemase family.</text>
</comment>
<keyword evidence="4 15" id="KW-0812">Transmembrane</keyword>
<reference evidence="17 18" key="1">
    <citation type="submission" date="2019-01" db="EMBL/GenBank/DDBJ databases">
        <title>Vagococcus silagei sp. nov. isolated from brewer's grain.</title>
        <authorList>
            <person name="Guu J.-R."/>
        </authorList>
    </citation>
    <scope>NUCLEOTIDE SEQUENCE [LARGE SCALE GENOMIC DNA]</scope>
    <source>
        <strain evidence="17 18">2B-2</strain>
    </source>
</reference>
<evidence type="ECO:0000256" key="2">
    <source>
        <dbReference type="ARBA" id="ARBA00004651"/>
    </source>
</evidence>
<dbReference type="GO" id="GO:0030632">
    <property type="term" value="P:D-alanine biosynthetic process"/>
    <property type="evidence" value="ECO:0007669"/>
    <property type="project" value="UniProtKB-UniRule"/>
</dbReference>
<dbReference type="FunFam" id="3.20.20.10:FF:000002">
    <property type="entry name" value="Alanine racemase"/>
    <property type="match status" value="1"/>
</dbReference>
<comment type="function">
    <text evidence="12">Catalyzes the interconversion of L-alanine and D-alanine. May also act on other amino acids.</text>
</comment>
<dbReference type="InterPro" id="IPR002656">
    <property type="entry name" value="Acyl_transf_3_dom"/>
</dbReference>
<accession>A0A4S3B5R1</accession>
<dbReference type="OrthoDB" id="9813814at2"/>
<evidence type="ECO:0000256" key="6">
    <source>
        <dbReference type="ARBA" id="ARBA00022989"/>
    </source>
</evidence>
<evidence type="ECO:0000313" key="18">
    <source>
        <dbReference type="Proteomes" id="UP000310506"/>
    </source>
</evidence>
<evidence type="ECO:0000256" key="5">
    <source>
        <dbReference type="ARBA" id="ARBA00022898"/>
    </source>
</evidence>
<comment type="cofactor">
    <cofactor evidence="1 12 13">
        <name>pyridoxal 5'-phosphate</name>
        <dbReference type="ChEBI" id="CHEBI:597326"/>
    </cofactor>
</comment>
<keyword evidence="8 12" id="KW-0413">Isomerase</keyword>
<feature type="transmembrane region" description="Helical" evidence="15">
    <location>
        <begin position="150"/>
        <end position="172"/>
    </location>
</feature>
<dbReference type="Gene3D" id="3.20.20.10">
    <property type="entry name" value="Alanine racemase"/>
    <property type="match status" value="1"/>
</dbReference>
<keyword evidence="3" id="KW-1003">Cell membrane</keyword>
<gene>
    <name evidence="17" type="primary">alr</name>
    <name evidence="17" type="ORF">ESZ54_06730</name>
</gene>
<feature type="transmembrane region" description="Helical" evidence="15">
    <location>
        <begin position="43"/>
        <end position="62"/>
    </location>
</feature>
<evidence type="ECO:0000256" key="1">
    <source>
        <dbReference type="ARBA" id="ARBA00001933"/>
    </source>
</evidence>
<feature type="domain" description="Alanine racemase C-terminal" evidence="16">
    <location>
        <begin position="585"/>
        <end position="706"/>
    </location>
</feature>
<dbReference type="Pfam" id="PF01168">
    <property type="entry name" value="Ala_racemase_N"/>
    <property type="match status" value="1"/>
</dbReference>
<evidence type="ECO:0000256" key="13">
    <source>
        <dbReference type="PIRSR" id="PIRSR600821-50"/>
    </source>
</evidence>
<dbReference type="GO" id="GO:0030170">
    <property type="term" value="F:pyridoxal phosphate binding"/>
    <property type="evidence" value="ECO:0007669"/>
    <property type="project" value="UniProtKB-UniRule"/>
</dbReference>
<name>A0A4S3B5R1_9ENTE</name>
<dbReference type="InterPro" id="IPR009006">
    <property type="entry name" value="Ala_racemase/Decarboxylase_C"/>
</dbReference>
<keyword evidence="18" id="KW-1185">Reference proteome</keyword>
<dbReference type="Pfam" id="PF01757">
    <property type="entry name" value="Acyl_transf_3"/>
    <property type="match status" value="1"/>
</dbReference>
<comment type="similarity">
    <text evidence="10">In the N-terminal section; belongs to the acyltransferase 3 family.</text>
</comment>
<keyword evidence="9" id="KW-0046">Antibiotic resistance</keyword>
<sequence length="706" mass="80703">MKEKSQAGLDYFRWVSTLMVIAIHTFPFHFLGKFIGDELITLTIFRIAVPFFLLVTGYYVLGPYLKARNYTNVKRIKISLKKWLQVYGLVVLGYAPLIYLTQPEIAKWSFFKIVQEILFGGFMYHLWYFPGLIVGMLLLLWLLKRLPSQSVLIITGVLYVIGTLGETYYFLLKSIFHSTAAIDFILMVFGTTRNGVFFTPLFLLLGALMYGRKIQWLNHFTLFWVLLIVAEGSLVHLYQLEKHDAMYLTLPFISICLFQYLLTINIENKIKKYRHLTLWVYLVHPYWIYIFFVIQKVLSIKIPAFFVFVLVSLLSIVSSVIFDLLIAKFKVRRMRQKKGLQQISLERGVKKIDQTALLANLTQIQSFENVQRVMAIVKANAYGTDAVEVALLLEKAGVTDFGVATLHEGIVLRKGGVRGSILILGYTDASLVKEIQYYDLLQTIVSLEHAKQLLQQTIQPLRVHVKVDTGMHRLGFDADEIEEIISLSKFKQLKIEGIFSHLGSADDDSLIAIERVRAQQERYDWVLEQLAARGLDFGMTHLQSSYAIVNYPDMHYDMVRAGLFLYGYFGDIETKLDTKISLQPIMVLSGQVIQIHELKKGDLVGYGETCQMNEGSKIGIVSLGYADGISRGAAQFIKVKFDGQEYPIVGRICMDMLIVDFTTAENDPTRCYVEILKNIEEISTQLQTISNETLSRLGNRFLTKII</sequence>
<keyword evidence="5 12" id="KW-0663">Pyridoxal phosphate</keyword>
<dbReference type="GO" id="GO:0005829">
    <property type="term" value="C:cytosol"/>
    <property type="evidence" value="ECO:0007669"/>
    <property type="project" value="TreeGrafter"/>
</dbReference>
<protein>
    <recommendedName>
        <fullName evidence="12">Alanine racemase</fullName>
        <ecNumber evidence="12">5.1.1.1</ecNumber>
    </recommendedName>
</protein>
<dbReference type="SUPFAM" id="SSF51419">
    <property type="entry name" value="PLP-binding barrel"/>
    <property type="match status" value="1"/>
</dbReference>
<dbReference type="RefSeq" id="WP_136136904.1">
    <property type="nucleotide sequence ID" value="NZ_SDGV01000015.1"/>
</dbReference>
<evidence type="ECO:0000259" key="16">
    <source>
        <dbReference type="SMART" id="SM01005"/>
    </source>
</evidence>
<feature type="transmembrane region" description="Helical" evidence="15">
    <location>
        <begin position="278"/>
        <end position="298"/>
    </location>
</feature>
<dbReference type="GO" id="GO:0046677">
    <property type="term" value="P:response to antibiotic"/>
    <property type="evidence" value="ECO:0007669"/>
    <property type="project" value="UniProtKB-KW"/>
</dbReference>
<evidence type="ECO:0000256" key="9">
    <source>
        <dbReference type="ARBA" id="ARBA00023251"/>
    </source>
</evidence>
<dbReference type="Gene3D" id="2.40.37.10">
    <property type="entry name" value="Lyase, Ornithine Decarboxylase, Chain A, domain 1"/>
    <property type="match status" value="1"/>
</dbReference>
<feature type="transmembrane region" description="Helical" evidence="15">
    <location>
        <begin position="245"/>
        <end position="266"/>
    </location>
</feature>
<dbReference type="PRINTS" id="PR00992">
    <property type="entry name" value="ALARACEMASE"/>
</dbReference>
<dbReference type="HAMAP" id="MF_01201">
    <property type="entry name" value="Ala_racemase"/>
    <property type="match status" value="1"/>
</dbReference>
<comment type="subcellular location">
    <subcellularLocation>
        <location evidence="2">Cell membrane</location>
        <topology evidence="2">Multi-pass membrane protein</topology>
    </subcellularLocation>
</comment>
<feature type="transmembrane region" description="Helical" evidence="15">
    <location>
        <begin position="83"/>
        <end position="102"/>
    </location>
</feature>
<feature type="transmembrane region" description="Helical" evidence="15">
    <location>
        <begin position="220"/>
        <end position="239"/>
    </location>
</feature>
<dbReference type="InterPro" id="IPR011079">
    <property type="entry name" value="Ala_racemase_C"/>
</dbReference>
<evidence type="ECO:0000256" key="7">
    <source>
        <dbReference type="ARBA" id="ARBA00023136"/>
    </source>
</evidence>
<dbReference type="GO" id="GO:0008784">
    <property type="term" value="F:alanine racemase activity"/>
    <property type="evidence" value="ECO:0007669"/>
    <property type="project" value="UniProtKB-UniRule"/>
</dbReference>
<evidence type="ECO:0000256" key="12">
    <source>
        <dbReference type="HAMAP-Rule" id="MF_01201"/>
    </source>
</evidence>
<feature type="active site" description="Proton acceptor; specific for D-alanine" evidence="12">
    <location>
        <position position="378"/>
    </location>
</feature>
<feature type="transmembrane region" description="Helical" evidence="15">
    <location>
        <begin position="184"/>
        <end position="208"/>
    </location>
</feature>
<comment type="similarity">
    <text evidence="11">In the C-terminal section; belongs to the alanine racemase family.</text>
</comment>
<dbReference type="InterPro" id="IPR000821">
    <property type="entry name" value="Ala_racemase"/>
</dbReference>